<dbReference type="Proteomes" id="UP000593943">
    <property type="component" value="Chromosome"/>
</dbReference>
<keyword evidence="4" id="KW-1185">Reference proteome</keyword>
<evidence type="ECO:0000313" key="2">
    <source>
        <dbReference type="EMBL" id="QOL31617.1"/>
    </source>
</evidence>
<dbReference type="KEGG" id="beu:BE0216_03445"/>
<accession>A0A261GAY4</accession>
<organism evidence="1 3">
    <name type="scientific">Bifidobacterium eulemuris</name>
    <dbReference type="NCBI Taxonomy" id="1765219"/>
    <lineage>
        <taxon>Bacteria</taxon>
        <taxon>Bacillati</taxon>
        <taxon>Actinomycetota</taxon>
        <taxon>Actinomycetes</taxon>
        <taxon>Bifidobacteriales</taxon>
        <taxon>Bifidobacteriaceae</taxon>
        <taxon>Bifidobacterium</taxon>
    </lineage>
</organism>
<gene>
    <name evidence="2" type="ORF">BE0216_03445</name>
    <name evidence="1" type="ORF">BEUL_1348</name>
</gene>
<dbReference type="EMBL" id="CP062938">
    <property type="protein sequence ID" value="QOL31617.1"/>
    <property type="molecule type" value="Genomic_DNA"/>
</dbReference>
<dbReference type="RefSeq" id="WP_158217213.1">
    <property type="nucleotide sequence ID" value="NZ_CP062938.1"/>
</dbReference>
<dbReference type="AlphaFoldDB" id="A0A261GAY4"/>
<evidence type="ECO:0000313" key="3">
    <source>
        <dbReference type="Proteomes" id="UP000216057"/>
    </source>
</evidence>
<proteinExistence type="predicted"/>
<name>A0A261GAY4_9BIFI</name>
<sequence length="46" mass="5263">MKVRQWQSDYRSGCDGIFGIPRNRAPIAAWCRTGILERRGIDIPTT</sequence>
<dbReference type="Proteomes" id="UP000216057">
    <property type="component" value="Unassembled WGS sequence"/>
</dbReference>
<evidence type="ECO:0000313" key="1">
    <source>
        <dbReference type="EMBL" id="OZG68335.1"/>
    </source>
</evidence>
<dbReference type="EMBL" id="MWWZ01000006">
    <property type="protein sequence ID" value="OZG68335.1"/>
    <property type="molecule type" value="Genomic_DNA"/>
</dbReference>
<protein>
    <submittedName>
        <fullName evidence="1">Uncharacterized protein</fullName>
    </submittedName>
</protein>
<reference evidence="1 3" key="1">
    <citation type="journal article" date="2017" name="BMC Genomics">
        <title>Comparative genomic and phylogenomic analyses of the Bifidobacteriaceae family.</title>
        <authorList>
            <person name="Lugli G.A."/>
            <person name="Milani C."/>
            <person name="Turroni F."/>
            <person name="Duranti S."/>
            <person name="Mancabelli L."/>
            <person name="Mangifesta M."/>
            <person name="Ferrario C."/>
            <person name="Modesto M."/>
            <person name="Mattarelli P."/>
            <person name="Jiri K."/>
            <person name="van Sinderen D."/>
            <person name="Ventura M."/>
        </authorList>
    </citation>
    <scope>NUCLEOTIDE SEQUENCE [LARGE SCALE GENOMIC DNA]</scope>
    <source>
        <strain evidence="1 3">DSM 100216</strain>
    </source>
</reference>
<evidence type="ECO:0000313" key="4">
    <source>
        <dbReference type="Proteomes" id="UP000593943"/>
    </source>
</evidence>
<reference evidence="2 4" key="2">
    <citation type="submission" date="2020-10" db="EMBL/GenBank/DDBJ databases">
        <title>Genome sequencing of Bifidobacterium eulemuris_DSMZ_100216.</title>
        <authorList>
            <person name="Kim J."/>
        </authorList>
    </citation>
    <scope>NUCLEOTIDE SEQUENCE [LARGE SCALE GENOMIC DNA]</scope>
    <source>
        <strain evidence="2 4">DSM 100216</strain>
    </source>
</reference>